<dbReference type="InterPro" id="IPR036908">
    <property type="entry name" value="RlpA-like_sf"/>
</dbReference>
<dbReference type="STRING" id="436010.A0A166P936"/>
<dbReference type="PANTHER" id="PTHR31836">
    <property type="match status" value="1"/>
</dbReference>
<protein>
    <recommendedName>
        <fullName evidence="5">Plant expansin</fullName>
    </recommendedName>
</protein>
<dbReference type="SUPFAM" id="SSF50685">
    <property type="entry name" value="Barwin-like endoglucanases"/>
    <property type="match status" value="1"/>
</dbReference>
<dbReference type="EMBL" id="KV417518">
    <property type="protein sequence ID" value="KZP25851.1"/>
    <property type="molecule type" value="Genomic_DNA"/>
</dbReference>
<dbReference type="CDD" id="cd22191">
    <property type="entry name" value="DPBB_RlpA_EXP_N-like"/>
    <property type="match status" value="1"/>
</dbReference>
<organism evidence="3 4">
    <name type="scientific">Athelia psychrophila</name>
    <dbReference type="NCBI Taxonomy" id="1759441"/>
    <lineage>
        <taxon>Eukaryota</taxon>
        <taxon>Fungi</taxon>
        <taxon>Dikarya</taxon>
        <taxon>Basidiomycota</taxon>
        <taxon>Agaricomycotina</taxon>
        <taxon>Agaricomycetes</taxon>
        <taxon>Agaricomycetidae</taxon>
        <taxon>Atheliales</taxon>
        <taxon>Atheliaceae</taxon>
        <taxon>Athelia</taxon>
    </lineage>
</organism>
<evidence type="ECO:0000256" key="1">
    <source>
        <dbReference type="ARBA" id="ARBA00022729"/>
    </source>
</evidence>
<accession>A0A166P936</accession>
<name>A0A166P936_9AGAM</name>
<dbReference type="Proteomes" id="UP000076532">
    <property type="component" value="Unassembled WGS sequence"/>
</dbReference>
<evidence type="ECO:0000313" key="3">
    <source>
        <dbReference type="EMBL" id="KZP25851.1"/>
    </source>
</evidence>
<feature type="chain" id="PRO_5007878174" description="Plant expansin" evidence="2">
    <location>
        <begin position="22"/>
        <end position="129"/>
    </location>
</feature>
<feature type="signal peptide" evidence="2">
    <location>
        <begin position="1"/>
        <end position="21"/>
    </location>
</feature>
<proteinExistence type="predicted"/>
<evidence type="ECO:0000256" key="2">
    <source>
        <dbReference type="SAM" id="SignalP"/>
    </source>
</evidence>
<evidence type="ECO:0008006" key="5">
    <source>
        <dbReference type="Google" id="ProtNLM"/>
    </source>
</evidence>
<dbReference type="Gene3D" id="2.40.40.10">
    <property type="entry name" value="RlpA-like domain"/>
    <property type="match status" value="1"/>
</dbReference>
<dbReference type="InterPro" id="IPR051477">
    <property type="entry name" value="Expansin_CellWall"/>
</dbReference>
<dbReference type="AlphaFoldDB" id="A0A166P936"/>
<evidence type="ECO:0000313" key="4">
    <source>
        <dbReference type="Proteomes" id="UP000076532"/>
    </source>
</evidence>
<sequence>MFFSRHTVAIVLAAVVAVVKAQSETGDGTFFEVGLGACGVPNVDTDLIVAVSEALFDSYTETSPGNPNSNVICNKAISITYNGVTQAATITDRCAGCAGLGDLDMSPSLFTIFAPESVGRITGVTWSFV</sequence>
<gene>
    <name evidence="3" type="ORF">FIBSPDRAFT_1041210</name>
</gene>
<dbReference type="PANTHER" id="PTHR31836:SF28">
    <property type="entry name" value="SRCR DOMAIN-CONTAINING PROTEIN-RELATED"/>
    <property type="match status" value="1"/>
</dbReference>
<dbReference type="OrthoDB" id="623670at2759"/>
<keyword evidence="4" id="KW-1185">Reference proteome</keyword>
<reference evidence="3 4" key="1">
    <citation type="journal article" date="2016" name="Mol. Biol. Evol.">
        <title>Comparative Genomics of Early-Diverging Mushroom-Forming Fungi Provides Insights into the Origins of Lignocellulose Decay Capabilities.</title>
        <authorList>
            <person name="Nagy L.G."/>
            <person name="Riley R."/>
            <person name="Tritt A."/>
            <person name="Adam C."/>
            <person name="Daum C."/>
            <person name="Floudas D."/>
            <person name="Sun H."/>
            <person name="Yadav J.S."/>
            <person name="Pangilinan J."/>
            <person name="Larsson K.H."/>
            <person name="Matsuura K."/>
            <person name="Barry K."/>
            <person name="Labutti K."/>
            <person name="Kuo R."/>
            <person name="Ohm R.A."/>
            <person name="Bhattacharya S.S."/>
            <person name="Shirouzu T."/>
            <person name="Yoshinaga Y."/>
            <person name="Martin F.M."/>
            <person name="Grigoriev I.V."/>
            <person name="Hibbett D.S."/>
        </authorList>
    </citation>
    <scope>NUCLEOTIDE SEQUENCE [LARGE SCALE GENOMIC DNA]</scope>
    <source>
        <strain evidence="3 4">CBS 109695</strain>
    </source>
</reference>
<keyword evidence="1 2" id="KW-0732">Signal</keyword>